<proteinExistence type="predicted"/>
<evidence type="ECO:0000313" key="1">
    <source>
        <dbReference type="EMBL" id="SEI42144.1"/>
    </source>
</evidence>
<sequence length="247" mass="27578">MMRTNFLSAWACLLICLFVAAISQASSLEIYRAQALPAAALAQALAPHLGQVQLSQQGQNLILSGDPQAVAPLLDLLARLDQVPASYRLYFSYGLRDLTRNVQMYTTQQNQVFSVEVAPGTPAQVQQDFIFAQHRYFYRMTRGFQVDITPLDEYVQVDFIGQVQAYGQENTPAPYEKDQAISGPQEVASRFRLRLGQWQKVAHLGQTTQAGQQDTPSVTTYGTQKTYGQAYFLCIQALTENAPQCHF</sequence>
<evidence type="ECO:0000313" key="2">
    <source>
        <dbReference type="Proteomes" id="UP000242999"/>
    </source>
</evidence>
<protein>
    <recommendedName>
        <fullName evidence="3">Type II/III secretion system short domain-containing protein</fullName>
    </recommendedName>
</protein>
<dbReference type="AlphaFoldDB" id="A0A1H6QM90"/>
<dbReference type="STRING" id="64971.SAMN05421831_101437"/>
<dbReference type="EMBL" id="FNYH01000001">
    <property type="protein sequence ID" value="SEI42144.1"/>
    <property type="molecule type" value="Genomic_DNA"/>
</dbReference>
<keyword evidence="2" id="KW-1185">Reference proteome</keyword>
<name>A0A1H6QM90_9GAMM</name>
<organism evidence="1 2">
    <name type="scientific">Allopseudospirillum japonicum</name>
    <dbReference type="NCBI Taxonomy" id="64971"/>
    <lineage>
        <taxon>Bacteria</taxon>
        <taxon>Pseudomonadati</taxon>
        <taxon>Pseudomonadota</taxon>
        <taxon>Gammaproteobacteria</taxon>
        <taxon>Oceanospirillales</taxon>
        <taxon>Oceanospirillaceae</taxon>
        <taxon>Allopseudospirillum</taxon>
    </lineage>
</organism>
<accession>A0A1H6QM90</accession>
<evidence type="ECO:0008006" key="3">
    <source>
        <dbReference type="Google" id="ProtNLM"/>
    </source>
</evidence>
<reference evidence="2" key="1">
    <citation type="submission" date="2016-10" db="EMBL/GenBank/DDBJ databases">
        <authorList>
            <person name="Varghese N."/>
            <person name="Submissions S."/>
        </authorList>
    </citation>
    <scope>NUCLEOTIDE SEQUENCE [LARGE SCALE GENOMIC DNA]</scope>
    <source>
        <strain evidence="2">DSM 7165</strain>
    </source>
</reference>
<dbReference type="Proteomes" id="UP000242999">
    <property type="component" value="Unassembled WGS sequence"/>
</dbReference>
<gene>
    <name evidence="1" type="ORF">SAMN05421831_101437</name>
</gene>